<gene>
    <name evidence="2" type="ORF">A6E74_05880</name>
    <name evidence="1" type="ORF">ETH01_11760</name>
</gene>
<dbReference type="KEGG" id="eth:CK496_01420"/>
<accession>A0A179ERT3</accession>
<dbReference type="AlphaFoldDB" id="A0A179ERT3"/>
<evidence type="ECO:0000313" key="3">
    <source>
        <dbReference type="Proteomes" id="UP000078516"/>
    </source>
</evidence>
<dbReference type="EMBL" id="LWMN01000012">
    <property type="protein sequence ID" value="OAQ55589.1"/>
    <property type="molecule type" value="Genomic_DNA"/>
</dbReference>
<protein>
    <submittedName>
        <fullName evidence="2">Methanol dehydrogenase</fullName>
    </submittedName>
</protein>
<sequence length="42" mass="4627">MNKKLIKLSIGLGVLAIGALIVGKKTGFFEDDSHLYDEYESI</sequence>
<dbReference type="Proteomes" id="UP000321361">
    <property type="component" value="Unassembled WGS sequence"/>
</dbReference>
<comment type="caution">
    <text evidence="2">The sequence shown here is derived from an EMBL/GenBank/DDBJ whole genome shotgun (WGS) entry which is preliminary data.</text>
</comment>
<keyword evidence="3" id="KW-1185">Reference proteome</keyword>
<dbReference type="RefSeq" id="WP_067483153.1">
    <property type="nucleotide sequence ID" value="NZ_BJUG01000005.1"/>
</dbReference>
<organism evidence="2 3">
    <name type="scientific">Enterococcus thailandicus</name>
    <dbReference type="NCBI Taxonomy" id="417368"/>
    <lineage>
        <taxon>Bacteria</taxon>
        <taxon>Bacillati</taxon>
        <taxon>Bacillota</taxon>
        <taxon>Bacilli</taxon>
        <taxon>Lactobacillales</taxon>
        <taxon>Enterococcaceae</taxon>
        <taxon>Enterococcus</taxon>
    </lineage>
</organism>
<evidence type="ECO:0000313" key="4">
    <source>
        <dbReference type="Proteomes" id="UP000321361"/>
    </source>
</evidence>
<dbReference type="OrthoDB" id="2319350at2"/>
<dbReference type="Proteomes" id="UP000078516">
    <property type="component" value="Unassembled WGS sequence"/>
</dbReference>
<dbReference type="EMBL" id="BJUG01000005">
    <property type="protein sequence ID" value="GEK36889.1"/>
    <property type="molecule type" value="Genomic_DNA"/>
</dbReference>
<name>A0A179ERT3_ENTTH</name>
<dbReference type="GeneID" id="77486294"/>
<evidence type="ECO:0000313" key="2">
    <source>
        <dbReference type="EMBL" id="OAQ55589.1"/>
    </source>
</evidence>
<evidence type="ECO:0000313" key="1">
    <source>
        <dbReference type="EMBL" id="GEK36889.1"/>
    </source>
</evidence>
<reference evidence="1 4" key="2">
    <citation type="submission" date="2019-07" db="EMBL/GenBank/DDBJ databases">
        <title>Whole genome shotgun sequence of Enterococcus thailandicus NBRC 101867.</title>
        <authorList>
            <person name="Hosoyama A."/>
            <person name="Uohara A."/>
            <person name="Ohji S."/>
            <person name="Ichikawa N."/>
        </authorList>
    </citation>
    <scope>NUCLEOTIDE SEQUENCE [LARGE SCALE GENOMIC DNA]</scope>
    <source>
        <strain evidence="1 4">NBRC 101867</strain>
    </source>
</reference>
<proteinExistence type="predicted"/>
<reference evidence="2 3" key="1">
    <citation type="submission" date="2016-04" db="EMBL/GenBank/DDBJ databases">
        <title>Draft genome of an Enterococcus thailandicus strain isolated from bovine feces.</title>
        <authorList>
            <person name="Beukers A.G."/>
            <person name="Zaheer R."/>
            <person name="Goji N."/>
            <person name="Cook S.R."/>
            <person name="Amoako K."/>
            <person name="Chaves A.V."/>
            <person name="Ward M.P."/>
            <person name="Mcallister T.A."/>
        </authorList>
    </citation>
    <scope>NUCLEOTIDE SEQUENCE [LARGE SCALE GENOMIC DNA]</scope>
    <source>
        <strain evidence="2 3">F0711D 46</strain>
    </source>
</reference>